<feature type="domain" description="Glycosyltransferase 2-like" evidence="1">
    <location>
        <begin position="20"/>
        <end position="142"/>
    </location>
</feature>
<dbReference type="CDD" id="cd00761">
    <property type="entry name" value="Glyco_tranf_GTA_type"/>
    <property type="match status" value="1"/>
</dbReference>
<gene>
    <name evidence="2" type="ORF">HNQ70_000018</name>
</gene>
<proteinExistence type="predicted"/>
<dbReference type="InterPro" id="IPR029044">
    <property type="entry name" value="Nucleotide-diphossugar_trans"/>
</dbReference>
<reference evidence="2 3" key="1">
    <citation type="submission" date="2020-08" db="EMBL/GenBank/DDBJ databases">
        <title>Genomic Encyclopedia of Type Strains, Phase IV (KMG-IV): sequencing the most valuable type-strain genomes for metagenomic binning, comparative biology and taxonomic classification.</title>
        <authorList>
            <person name="Goeker M."/>
        </authorList>
    </citation>
    <scope>NUCLEOTIDE SEQUENCE [LARGE SCALE GENOMIC DNA]</scope>
    <source>
        <strain evidence="2 3">DSM 29781</strain>
    </source>
</reference>
<organism evidence="2 3">
    <name type="scientific">Quisquiliibacterium transsilvanicum</name>
    <dbReference type="NCBI Taxonomy" id="1549638"/>
    <lineage>
        <taxon>Bacteria</taxon>
        <taxon>Pseudomonadati</taxon>
        <taxon>Pseudomonadota</taxon>
        <taxon>Betaproteobacteria</taxon>
        <taxon>Burkholderiales</taxon>
        <taxon>Burkholderiaceae</taxon>
        <taxon>Quisquiliibacterium</taxon>
    </lineage>
</organism>
<dbReference type="Gene3D" id="3.90.550.10">
    <property type="entry name" value="Spore Coat Polysaccharide Biosynthesis Protein SpsA, Chain A"/>
    <property type="match status" value="1"/>
</dbReference>
<dbReference type="InterPro" id="IPR050834">
    <property type="entry name" value="Glycosyltransf_2"/>
</dbReference>
<name>A0A7W8HDF9_9BURK</name>
<dbReference type="GO" id="GO:0016740">
    <property type="term" value="F:transferase activity"/>
    <property type="evidence" value="ECO:0007669"/>
    <property type="project" value="UniProtKB-KW"/>
</dbReference>
<dbReference type="AlphaFoldDB" id="A0A7W8HDF9"/>
<dbReference type="SUPFAM" id="SSF53448">
    <property type="entry name" value="Nucleotide-diphospho-sugar transferases"/>
    <property type="match status" value="1"/>
</dbReference>
<keyword evidence="2" id="KW-0808">Transferase</keyword>
<dbReference type="EMBL" id="JACHGB010000001">
    <property type="protein sequence ID" value="MBB5270034.1"/>
    <property type="molecule type" value="Genomic_DNA"/>
</dbReference>
<evidence type="ECO:0000313" key="2">
    <source>
        <dbReference type="EMBL" id="MBB5270034.1"/>
    </source>
</evidence>
<comment type="caution">
    <text evidence="2">The sequence shown here is derived from an EMBL/GenBank/DDBJ whole genome shotgun (WGS) entry which is preliminary data.</text>
</comment>
<dbReference type="Pfam" id="PF00535">
    <property type="entry name" value="Glycos_transf_2"/>
    <property type="match status" value="1"/>
</dbReference>
<protein>
    <submittedName>
        <fullName evidence="2">Glycosyltransferase involved in cell wall biosynthesis</fullName>
    </submittedName>
</protein>
<keyword evidence="3" id="KW-1185">Reference proteome</keyword>
<evidence type="ECO:0000259" key="1">
    <source>
        <dbReference type="Pfam" id="PF00535"/>
    </source>
</evidence>
<dbReference type="RefSeq" id="WP_183963108.1">
    <property type="nucleotide sequence ID" value="NZ_BAABEW010000003.1"/>
</dbReference>
<dbReference type="PANTHER" id="PTHR43685">
    <property type="entry name" value="GLYCOSYLTRANSFERASE"/>
    <property type="match status" value="1"/>
</dbReference>
<sequence length="304" mass="34186">MYARSEAANAAQEVTPRVTAIVPTLAERTRREGLLRAIDSLRNAASERLRILVVVNGSRFDPETVSLVRDASDVDVVQIEVGSLPYALEVGRGLVETPYFCFLDDDDEYLPGAIDLRLRALEAEPKADLVVTNGQRYDGEHRFVALKPLDGVSRDPLGSLFEGNWLASCGGLFRSDRVSPEVFTDINAYTEWTWIAFRLALEGRRVAVLDTPTFRINETAGSASKSDAYRRAFLELYRRMLQAALPKEVQRTVRSRISDVWHDLAVIELGRGNRAKAWRCHLASMRSSHGMRYLAFTRRLVTQV</sequence>
<dbReference type="InterPro" id="IPR001173">
    <property type="entry name" value="Glyco_trans_2-like"/>
</dbReference>
<accession>A0A7W8HDF9</accession>
<dbReference type="Proteomes" id="UP000532440">
    <property type="component" value="Unassembled WGS sequence"/>
</dbReference>
<evidence type="ECO:0000313" key="3">
    <source>
        <dbReference type="Proteomes" id="UP000532440"/>
    </source>
</evidence>
<dbReference type="PANTHER" id="PTHR43685:SF2">
    <property type="entry name" value="GLYCOSYLTRANSFERASE 2-LIKE DOMAIN-CONTAINING PROTEIN"/>
    <property type="match status" value="1"/>
</dbReference>